<dbReference type="OrthoDB" id="5774161at2759"/>
<name>A0A8S1EDM0_9PELO</name>
<dbReference type="InterPro" id="IPR006342">
    <property type="entry name" value="FkbM_mtfrase"/>
</dbReference>
<dbReference type="AlphaFoldDB" id="A0A8S1EDM0"/>
<reference evidence="3 4" key="1">
    <citation type="submission" date="2020-04" db="EMBL/GenBank/DDBJ databases">
        <authorList>
            <person name="Laetsch R D."/>
            <person name="Stevens L."/>
            <person name="Kumar S."/>
            <person name="Blaxter L. M."/>
        </authorList>
    </citation>
    <scope>NUCLEOTIDE SEQUENCE [LARGE SCALE GENOMIC DNA]</scope>
</reference>
<sequence length="545" mass="61831">MDETKFGILPKTGDSHTIVTLGIGHDTKAEEKLAKIMPNSTEFYGADPDSVINQQLYSKFGTFLPFAVGAKSGISEAVILEKDGKNYSNKTVVHLVDNLWIDVEYTEFELFEMFRKGGQLDKNNITICQFNIEVHPPQSDIHKQQFQQFVFDIIQDQNLQSFPILNFTNRDETKYAILPKNSSDSNLVVTLGIGHDTNAEEKYVKILPADSTKFYGVDPSVEINRDLYSKFGTYLPIAIGVKSGITEALTLGPQRRSYAWRTVLHIGITTFFKDIIQKTFIDHLWMDVEYGEFDLFQLFRVGDELDQNGITICQFNVEVHPPRTDDVLKQKFQNHIVGFVEDRRYLFFKITGGWTFYQVMQRIIVILLLVIAIAHKIATTDSKDSDCTVTDGFMAISCLLKVSEFTDKINTLDFDNRNDVDEFQKSCASLQDCVKSLKCKRNIADGVLKSIKAYCEAVDFVSIEFANCTKKIEAKSAKCFDEWDPFPDVKKEENAPLPVCKDLFGKDNCMKKEITEVCGTADWEGFYATFTSLAKTMNQCTPPVI</sequence>
<organism evidence="3 4">
    <name type="scientific">Caenorhabditis bovis</name>
    <dbReference type="NCBI Taxonomy" id="2654633"/>
    <lineage>
        <taxon>Eukaryota</taxon>
        <taxon>Metazoa</taxon>
        <taxon>Ecdysozoa</taxon>
        <taxon>Nematoda</taxon>
        <taxon>Chromadorea</taxon>
        <taxon>Rhabditida</taxon>
        <taxon>Rhabditina</taxon>
        <taxon>Rhabditomorpha</taxon>
        <taxon>Rhabditoidea</taxon>
        <taxon>Rhabditidae</taxon>
        <taxon>Peloderinae</taxon>
        <taxon>Caenorhabditis</taxon>
    </lineage>
</organism>
<protein>
    <recommendedName>
        <fullName evidence="5">Methyltransferase FkbM domain-containing protein</fullName>
    </recommendedName>
</protein>
<gene>
    <name evidence="3" type="ORF">CBOVIS_LOCUS1499</name>
</gene>
<feature type="domain" description="Methyltransferase FkbM" evidence="2">
    <location>
        <begin position="16"/>
        <end position="141"/>
    </location>
</feature>
<evidence type="ECO:0000313" key="4">
    <source>
        <dbReference type="Proteomes" id="UP000494206"/>
    </source>
</evidence>
<evidence type="ECO:0000259" key="2">
    <source>
        <dbReference type="Pfam" id="PF05050"/>
    </source>
</evidence>
<proteinExistence type="predicted"/>
<dbReference type="PANTHER" id="PTHR22989:SF3">
    <property type="entry name" value="METHYLTRANSFERASE FKBM DOMAIN-CONTAINING PROTEIN"/>
    <property type="match status" value="1"/>
</dbReference>
<dbReference type="Pfam" id="PF05050">
    <property type="entry name" value="Methyltransf_21"/>
    <property type="match status" value="2"/>
</dbReference>
<keyword evidence="4" id="KW-1185">Reference proteome</keyword>
<evidence type="ECO:0000259" key="1">
    <source>
        <dbReference type="Pfam" id="PF01579"/>
    </source>
</evidence>
<evidence type="ECO:0008006" key="5">
    <source>
        <dbReference type="Google" id="ProtNLM"/>
    </source>
</evidence>
<comment type="caution">
    <text evidence="3">The sequence shown here is derived from an EMBL/GenBank/DDBJ whole genome shotgun (WGS) entry which is preliminary data.</text>
</comment>
<accession>A0A8S1EDM0</accession>
<dbReference type="Proteomes" id="UP000494206">
    <property type="component" value="Unassembled WGS sequence"/>
</dbReference>
<dbReference type="PANTHER" id="PTHR22989">
    <property type="entry name" value="UNCHARACTERIZED DUF13 C.ELEGANS"/>
    <property type="match status" value="1"/>
</dbReference>
<dbReference type="EMBL" id="CADEPM010000001">
    <property type="protein sequence ID" value="CAB3398191.1"/>
    <property type="molecule type" value="Genomic_DNA"/>
</dbReference>
<feature type="domain" description="T20D4.11-like" evidence="1">
    <location>
        <begin position="387"/>
        <end position="540"/>
    </location>
</feature>
<evidence type="ECO:0000313" key="3">
    <source>
        <dbReference type="EMBL" id="CAB3398191.1"/>
    </source>
</evidence>
<dbReference type="Pfam" id="PF01579">
    <property type="entry name" value="DUF19"/>
    <property type="match status" value="1"/>
</dbReference>
<feature type="domain" description="Methyltransferase FkbM" evidence="2">
    <location>
        <begin position="177"/>
        <end position="345"/>
    </location>
</feature>
<dbReference type="InterPro" id="IPR002542">
    <property type="entry name" value="T20D4.11-like_dom"/>
</dbReference>